<dbReference type="GO" id="GO:0140662">
    <property type="term" value="F:ATP-dependent protein folding chaperone"/>
    <property type="evidence" value="ECO:0007669"/>
    <property type="project" value="InterPro"/>
</dbReference>
<dbReference type="InterPro" id="IPR001844">
    <property type="entry name" value="Cpn60/GroEL"/>
</dbReference>
<comment type="caution">
    <text evidence="3">The sequence shown here is derived from an EMBL/GenBank/DDBJ whole genome shotgun (WGS) entry which is preliminary data.</text>
</comment>
<dbReference type="Gene3D" id="1.10.560.10">
    <property type="entry name" value="GroEL-like equatorial domain"/>
    <property type="match status" value="1"/>
</dbReference>
<keyword evidence="4" id="KW-1185">Reference proteome</keyword>
<keyword evidence="2" id="KW-0143">Chaperone</keyword>
<dbReference type="Gene3D" id="3.50.7.10">
    <property type="entry name" value="GroEL"/>
    <property type="match status" value="1"/>
</dbReference>
<dbReference type="RefSeq" id="WP_227307969.1">
    <property type="nucleotide sequence ID" value="NZ_JAESVA010000004.1"/>
</dbReference>
<evidence type="ECO:0008006" key="5">
    <source>
        <dbReference type="Google" id="ProtNLM"/>
    </source>
</evidence>
<dbReference type="PANTHER" id="PTHR45633">
    <property type="entry name" value="60 KDA HEAT SHOCK PROTEIN, MITOCHONDRIAL"/>
    <property type="match status" value="1"/>
</dbReference>
<dbReference type="Proteomes" id="UP000721844">
    <property type="component" value="Unassembled WGS sequence"/>
</dbReference>
<comment type="similarity">
    <text evidence="1">Belongs to the chaperonin (HSP60) family.</text>
</comment>
<evidence type="ECO:0000256" key="2">
    <source>
        <dbReference type="ARBA" id="ARBA00023186"/>
    </source>
</evidence>
<proteinExistence type="inferred from homology"/>
<dbReference type="AlphaFoldDB" id="A0A964E4U2"/>
<sequence length="485" mass="50365">MPQILMDEQARQVLRRSLDRSVRAAAATCAPLHGTLLYDRGGQARVAQDGFEAVRESAEDTGALSIGGRILKETLAEAQRDLGDGTARLALFIGAAMEAGLRQIAAGASPTAFADALLAQRPGFDTALLRQSSPAPAPHAFALAQGLDEALAAIFAEAIAHAGPDGAIDMRAGHRDESGLEVGQGFLVNLEPVSQALPPATGARLELAQPYILVANDRLSALGRLAPLLDQFATRGKSLAIITRGAEGPALDTLVVNGRLPGATLTALQPPAAGLGAVAVLEDLAVATGAMLIDPALGVSLDHVRPAMLGRAERLVLSRGVACFEGPAGDASRIAQRQRDIHAAFERQRYLSLDREQLARREARLSGRWARITQAPVPGEGREETEARVAALRKLLAQMRAAETGGVLRAPRDGILTLAGSLAAVDAGGTNEDRAARTTFSAGLLALAAGCGTAPWEAMPVLSGIVRKGVSATATMLRIAAIISD</sequence>
<protein>
    <recommendedName>
        <fullName evidence="5">60 kDa chaperonin</fullName>
    </recommendedName>
</protein>
<dbReference type="SUPFAM" id="SSF52029">
    <property type="entry name" value="GroEL apical domain-like"/>
    <property type="match status" value="1"/>
</dbReference>
<reference evidence="3 4" key="1">
    <citation type="journal article" date="2021" name="Microorganisms">
        <title>Acidisoma silvae sp. nov. and Acidisomacellulosilytica sp. nov., Two Acidophilic Bacteria Isolated from Decaying Wood, Hydrolyzing Cellulose and Producing Poly-3-hydroxybutyrate.</title>
        <authorList>
            <person name="Mieszkin S."/>
            <person name="Pouder E."/>
            <person name="Uroz S."/>
            <person name="Simon-Colin C."/>
            <person name="Alain K."/>
        </authorList>
    </citation>
    <scope>NUCLEOTIDE SEQUENCE [LARGE SCALE GENOMIC DNA]</scope>
    <source>
        <strain evidence="3 4">HW T5.17</strain>
    </source>
</reference>
<evidence type="ECO:0000313" key="4">
    <source>
        <dbReference type="Proteomes" id="UP000721844"/>
    </source>
</evidence>
<dbReference type="Gene3D" id="3.30.260.10">
    <property type="entry name" value="TCP-1-like chaperonin intermediate domain"/>
    <property type="match status" value="1"/>
</dbReference>
<dbReference type="EMBL" id="JAESVA010000004">
    <property type="protein sequence ID" value="MCB8881298.1"/>
    <property type="molecule type" value="Genomic_DNA"/>
</dbReference>
<dbReference type="InterPro" id="IPR027413">
    <property type="entry name" value="GROEL-like_equatorial_sf"/>
</dbReference>
<dbReference type="InterPro" id="IPR027410">
    <property type="entry name" value="TCP-1-like_intermed_sf"/>
</dbReference>
<accession>A0A964E4U2</accession>
<dbReference type="InterPro" id="IPR027409">
    <property type="entry name" value="GroEL-like_apical_dom_sf"/>
</dbReference>
<evidence type="ECO:0000256" key="1">
    <source>
        <dbReference type="ARBA" id="ARBA00006607"/>
    </source>
</evidence>
<name>A0A964E4U2_9PROT</name>
<dbReference type="SUPFAM" id="SSF48592">
    <property type="entry name" value="GroEL equatorial domain-like"/>
    <property type="match status" value="1"/>
</dbReference>
<dbReference type="PRINTS" id="PR00298">
    <property type="entry name" value="CHAPERONIN60"/>
</dbReference>
<organism evidence="3 4">
    <name type="scientific">Acidisoma cellulosilyticum</name>
    <dbReference type="NCBI Taxonomy" id="2802395"/>
    <lineage>
        <taxon>Bacteria</taxon>
        <taxon>Pseudomonadati</taxon>
        <taxon>Pseudomonadota</taxon>
        <taxon>Alphaproteobacteria</taxon>
        <taxon>Acetobacterales</taxon>
        <taxon>Acidocellaceae</taxon>
        <taxon>Acidisoma</taxon>
    </lineage>
</organism>
<gene>
    <name evidence="3" type="ORF">ACELLULO517_13705</name>
</gene>
<dbReference type="GO" id="GO:0042026">
    <property type="term" value="P:protein refolding"/>
    <property type="evidence" value="ECO:0007669"/>
    <property type="project" value="InterPro"/>
</dbReference>
<evidence type="ECO:0000313" key="3">
    <source>
        <dbReference type="EMBL" id="MCB8881298.1"/>
    </source>
</evidence>